<protein>
    <submittedName>
        <fullName evidence="2">Uncharacterized protein</fullName>
    </submittedName>
</protein>
<keyword evidence="1" id="KW-1133">Transmembrane helix</keyword>
<evidence type="ECO:0000256" key="1">
    <source>
        <dbReference type="SAM" id="Phobius"/>
    </source>
</evidence>
<feature type="transmembrane region" description="Helical" evidence="1">
    <location>
        <begin position="55"/>
        <end position="78"/>
    </location>
</feature>
<organism evidence="2 3">
    <name type="scientific">Extremus antarcticus</name>
    <dbReference type="NCBI Taxonomy" id="702011"/>
    <lineage>
        <taxon>Eukaryota</taxon>
        <taxon>Fungi</taxon>
        <taxon>Dikarya</taxon>
        <taxon>Ascomycota</taxon>
        <taxon>Pezizomycotina</taxon>
        <taxon>Dothideomycetes</taxon>
        <taxon>Dothideomycetidae</taxon>
        <taxon>Mycosphaerellales</taxon>
        <taxon>Extremaceae</taxon>
        <taxon>Extremus</taxon>
    </lineage>
</organism>
<dbReference type="EMBL" id="JAWDJX010000054">
    <property type="protein sequence ID" value="KAK3047955.1"/>
    <property type="molecule type" value="Genomic_DNA"/>
</dbReference>
<feature type="transmembrane region" description="Helical" evidence="1">
    <location>
        <begin position="23"/>
        <end position="43"/>
    </location>
</feature>
<feature type="transmembrane region" description="Helical" evidence="1">
    <location>
        <begin position="166"/>
        <end position="187"/>
    </location>
</feature>
<name>A0AAJ0G4X7_9PEZI</name>
<keyword evidence="1" id="KW-0472">Membrane</keyword>
<feature type="transmembrane region" description="Helical" evidence="1">
    <location>
        <begin position="284"/>
        <end position="306"/>
    </location>
</feature>
<sequence length="354" mass="39701">MIAFQYHDVMPGMINDPPSFGDWLNLIQFGVVWLGHFTLFTNILHLPPSKPWQKLLVVSIYLAHLTIAIFPLIIEASLPARSPETTIEHDRTWITALYWGYQTVFINPIVTCIGLLSLFAQARETLSRTTLGALSPAGLGWQAIVFFVVGISWIFRMTVPTRLGDYLNIVQFIAVWLGHIVLSWTVLTLPPLNAAHITVFILIYPAFVAISLLPVFVEATLRLFGSSFYRDELEEPEWPDALWHGGHTIYISPIITFLGVLSLFAQVAEMTFGTSDLALSADGLGYQAVLFGVLGLSWTFRLRVAWLPWENSWKAFGSWYQLVEWAAVDDLVFGAVQGGLFLVVWAWEGRGSVT</sequence>
<keyword evidence="1" id="KW-0812">Transmembrane</keyword>
<evidence type="ECO:0000313" key="3">
    <source>
        <dbReference type="Proteomes" id="UP001271007"/>
    </source>
</evidence>
<feature type="transmembrane region" description="Helical" evidence="1">
    <location>
        <begin position="98"/>
        <end position="119"/>
    </location>
</feature>
<dbReference type="AlphaFoldDB" id="A0AAJ0G4X7"/>
<feature type="transmembrane region" description="Helical" evidence="1">
    <location>
        <begin position="241"/>
        <end position="264"/>
    </location>
</feature>
<keyword evidence="3" id="KW-1185">Reference proteome</keyword>
<gene>
    <name evidence="2" type="ORF">LTR09_010629</name>
</gene>
<reference evidence="2" key="1">
    <citation type="submission" date="2023-04" db="EMBL/GenBank/DDBJ databases">
        <title>Black Yeasts Isolated from many extreme environments.</title>
        <authorList>
            <person name="Coleine C."/>
            <person name="Stajich J.E."/>
            <person name="Selbmann L."/>
        </authorList>
    </citation>
    <scope>NUCLEOTIDE SEQUENCE</scope>
    <source>
        <strain evidence="2">CCFEE 5312</strain>
    </source>
</reference>
<accession>A0AAJ0G4X7</accession>
<comment type="caution">
    <text evidence="2">The sequence shown here is derived from an EMBL/GenBank/DDBJ whole genome shotgun (WGS) entry which is preliminary data.</text>
</comment>
<proteinExistence type="predicted"/>
<feature type="transmembrane region" description="Helical" evidence="1">
    <location>
        <begin position="199"/>
        <end position="221"/>
    </location>
</feature>
<dbReference type="Proteomes" id="UP001271007">
    <property type="component" value="Unassembled WGS sequence"/>
</dbReference>
<evidence type="ECO:0000313" key="2">
    <source>
        <dbReference type="EMBL" id="KAK3047955.1"/>
    </source>
</evidence>
<feature type="transmembrane region" description="Helical" evidence="1">
    <location>
        <begin position="326"/>
        <end position="347"/>
    </location>
</feature>
<feature type="transmembrane region" description="Helical" evidence="1">
    <location>
        <begin position="131"/>
        <end position="154"/>
    </location>
</feature>